<feature type="domain" description="N-acetyltransferase" evidence="2">
    <location>
        <begin position="6"/>
        <end position="93"/>
    </location>
</feature>
<dbReference type="PROSITE" id="PS51729">
    <property type="entry name" value="GNAT_YJDJ"/>
    <property type="match status" value="1"/>
</dbReference>
<evidence type="ECO:0000313" key="4">
    <source>
        <dbReference type="Proteomes" id="UP000297866"/>
    </source>
</evidence>
<sequence length="96" mass="11193">METELRHEPDLARYTLWQDGRTVGLADYRVTPSEVRFIHTEVDPAHRRQGIAGRLIEFALDDVHARTDLRVVAECSYVEKWIDDHAEYQDLLTRGT</sequence>
<evidence type="ECO:0000259" key="2">
    <source>
        <dbReference type="PROSITE" id="PS51729"/>
    </source>
</evidence>
<dbReference type="Proteomes" id="UP000297866">
    <property type="component" value="Unassembled WGS sequence"/>
</dbReference>
<accession>A0A4R8UD47</accession>
<dbReference type="OrthoDB" id="5405911at2"/>
<dbReference type="InterPro" id="IPR000182">
    <property type="entry name" value="GNAT_dom"/>
</dbReference>
<dbReference type="PROSITE" id="PS51186">
    <property type="entry name" value="GNAT"/>
    <property type="match status" value="1"/>
</dbReference>
<evidence type="ECO:0000259" key="1">
    <source>
        <dbReference type="PROSITE" id="PS51186"/>
    </source>
</evidence>
<keyword evidence="4" id="KW-1185">Reference proteome</keyword>
<dbReference type="PANTHER" id="PTHR31435">
    <property type="entry name" value="PROTEIN NATD1"/>
    <property type="match status" value="1"/>
</dbReference>
<dbReference type="GO" id="GO:0016747">
    <property type="term" value="F:acyltransferase activity, transferring groups other than amino-acyl groups"/>
    <property type="evidence" value="ECO:0007669"/>
    <property type="project" value="InterPro"/>
</dbReference>
<feature type="domain" description="N-acetyltransferase" evidence="1">
    <location>
        <begin position="1"/>
        <end position="96"/>
    </location>
</feature>
<dbReference type="AlphaFoldDB" id="A0A4R8UD47"/>
<reference evidence="3 4" key="1">
    <citation type="submission" date="2019-03" db="EMBL/GenBank/DDBJ databases">
        <title>Genomics of glacier-inhabiting Cryobacterium strains.</title>
        <authorList>
            <person name="Liu Q."/>
            <person name="Xin Y.-H."/>
        </authorList>
    </citation>
    <scope>NUCLEOTIDE SEQUENCE [LARGE SCALE GENOMIC DNA]</scope>
    <source>
        <strain evidence="3 4">Sr47</strain>
    </source>
</reference>
<protein>
    <submittedName>
        <fullName evidence="3">N-acetyltransferase</fullName>
    </submittedName>
</protein>
<dbReference type="Gene3D" id="3.40.630.30">
    <property type="match status" value="1"/>
</dbReference>
<organism evidence="3 4">
    <name type="scientific">Cryobacterium tagatosivorans</name>
    <dbReference type="NCBI Taxonomy" id="1259199"/>
    <lineage>
        <taxon>Bacteria</taxon>
        <taxon>Bacillati</taxon>
        <taxon>Actinomycetota</taxon>
        <taxon>Actinomycetes</taxon>
        <taxon>Micrococcales</taxon>
        <taxon>Microbacteriaceae</taxon>
        <taxon>Cryobacterium</taxon>
    </lineage>
</organism>
<proteinExistence type="predicted"/>
<dbReference type="PANTHER" id="PTHR31435:SF10">
    <property type="entry name" value="BSR4717 PROTEIN"/>
    <property type="match status" value="1"/>
</dbReference>
<keyword evidence="3" id="KW-0808">Transferase</keyword>
<dbReference type="InterPro" id="IPR045057">
    <property type="entry name" value="Gcn5-rel_NAT"/>
</dbReference>
<dbReference type="CDD" id="cd04301">
    <property type="entry name" value="NAT_SF"/>
    <property type="match status" value="1"/>
</dbReference>
<dbReference type="Pfam" id="PF14542">
    <property type="entry name" value="Acetyltransf_CG"/>
    <property type="match status" value="1"/>
</dbReference>
<evidence type="ECO:0000313" key="3">
    <source>
        <dbReference type="EMBL" id="TFB49984.1"/>
    </source>
</evidence>
<dbReference type="SUPFAM" id="SSF55729">
    <property type="entry name" value="Acyl-CoA N-acyltransferases (Nat)"/>
    <property type="match status" value="1"/>
</dbReference>
<dbReference type="InterPro" id="IPR031165">
    <property type="entry name" value="GNAT_YJDJ"/>
</dbReference>
<dbReference type="InterPro" id="IPR016181">
    <property type="entry name" value="Acyl_CoA_acyltransferase"/>
</dbReference>
<dbReference type="EMBL" id="SOEZ01000054">
    <property type="protein sequence ID" value="TFB49984.1"/>
    <property type="molecule type" value="Genomic_DNA"/>
</dbReference>
<gene>
    <name evidence="3" type="ORF">E3O23_11280</name>
</gene>
<name>A0A4R8UD47_9MICO</name>
<comment type="caution">
    <text evidence="3">The sequence shown here is derived from an EMBL/GenBank/DDBJ whole genome shotgun (WGS) entry which is preliminary data.</text>
</comment>